<dbReference type="InterPro" id="IPR017592">
    <property type="entry name" value="Pilus_assmbl_Flp-typ_CpaB"/>
</dbReference>
<organism evidence="3 4">
    <name type="scientific">Roseovarius phycicola</name>
    <dbReference type="NCBI Taxonomy" id="3080976"/>
    <lineage>
        <taxon>Bacteria</taxon>
        <taxon>Pseudomonadati</taxon>
        <taxon>Pseudomonadota</taxon>
        <taxon>Alphaproteobacteria</taxon>
        <taxon>Rhodobacterales</taxon>
        <taxon>Roseobacteraceae</taxon>
        <taxon>Roseovarius</taxon>
    </lineage>
</organism>
<feature type="region of interest" description="Disordered" evidence="1">
    <location>
        <begin position="274"/>
        <end position="325"/>
    </location>
</feature>
<name>A0ABZ2HEP9_9RHOB</name>
<evidence type="ECO:0000313" key="4">
    <source>
        <dbReference type="Proteomes" id="UP001364156"/>
    </source>
</evidence>
<dbReference type="RefSeq" id="WP_338548438.1">
    <property type="nucleotide sequence ID" value="NZ_CP146069.1"/>
</dbReference>
<evidence type="ECO:0000259" key="2">
    <source>
        <dbReference type="Pfam" id="PF16976"/>
    </source>
</evidence>
<feature type="domain" description="Flp pilus assembly protein RcpC/CpaB" evidence="2">
    <location>
        <begin position="119"/>
        <end position="219"/>
    </location>
</feature>
<evidence type="ECO:0000313" key="3">
    <source>
        <dbReference type="EMBL" id="WWR45503.1"/>
    </source>
</evidence>
<protein>
    <submittedName>
        <fullName evidence="3">Flp pilus assembly protein CpaB</fullName>
    </submittedName>
</protein>
<sequence length="325" mass="35163">MRIKPIITTVFGIAIAAGSVFVANNHLLATNDASTSASQSELVEIYLARSEIAFGQTIERHLVTVHAWPRDALPPGAFSDLSLLVPDNPEQLRRAKGRFYPGEVVIASKVSNFGEKVTLVQKLGENTRAMAIKVDAVTAVGGFVTPGDYVDIVLTQGRQLELSAVTILQKIRVIGVDQQSEELNEQPEVARTITVEVTPEQGQRLALAQKAGTLSLTLRTLEGVEDKPLEMVRLRDLLQEESPVEKSEIQPTVKVRRGTDSEIVIIKRSVPISKPAVEQPASESSNEGDTLSDPARPVESSQTQTEPSDDAANVATVLTSDIQTQ</sequence>
<keyword evidence="4" id="KW-1185">Reference proteome</keyword>
<gene>
    <name evidence="3" type="primary">cpaB</name>
    <name evidence="3" type="ORF">RZ517_11910</name>
</gene>
<dbReference type="CDD" id="cd11614">
    <property type="entry name" value="SAF_CpaB_FlgA_like"/>
    <property type="match status" value="1"/>
</dbReference>
<evidence type="ECO:0000256" key="1">
    <source>
        <dbReference type="SAM" id="MobiDB-lite"/>
    </source>
</evidence>
<dbReference type="NCBIfam" id="TIGR03177">
    <property type="entry name" value="pilus_cpaB"/>
    <property type="match status" value="1"/>
</dbReference>
<feature type="compositionally biased region" description="Polar residues" evidence="1">
    <location>
        <begin position="316"/>
        <end position="325"/>
    </location>
</feature>
<dbReference type="EMBL" id="CP146069">
    <property type="protein sequence ID" value="WWR45503.1"/>
    <property type="molecule type" value="Genomic_DNA"/>
</dbReference>
<dbReference type="Pfam" id="PF16976">
    <property type="entry name" value="RcpC"/>
    <property type="match status" value="1"/>
</dbReference>
<reference evidence="3 4" key="1">
    <citation type="submission" date="2023-10" db="EMBL/GenBank/DDBJ databases">
        <title>Roseovarius strain S88 nov., isolated from a marine algae.</title>
        <authorList>
            <person name="Lee M.W."/>
            <person name="Lee J.K."/>
            <person name="Kim J.M."/>
            <person name="Choi D.G."/>
            <person name="Baek J.H."/>
            <person name="Bayburt H."/>
            <person name="Jung J.J."/>
            <person name="Han D.M."/>
            <person name="Jeon C.O."/>
        </authorList>
    </citation>
    <scope>NUCLEOTIDE SEQUENCE [LARGE SCALE GENOMIC DNA]</scope>
    <source>
        <strain evidence="3 4">S88</strain>
    </source>
</reference>
<dbReference type="InterPro" id="IPR031571">
    <property type="entry name" value="RcpC_dom"/>
</dbReference>
<dbReference type="Proteomes" id="UP001364156">
    <property type="component" value="Chromosome"/>
</dbReference>
<accession>A0ABZ2HEP9</accession>
<proteinExistence type="predicted"/>